<dbReference type="GeneID" id="25567563"/>
<accession>A0A0L0DN61</accession>
<name>A0A0L0DN61_THETB</name>
<keyword evidence="2" id="KW-1185">Reference proteome</keyword>
<reference evidence="1 2" key="1">
    <citation type="submission" date="2010-05" db="EMBL/GenBank/DDBJ databases">
        <title>The Genome Sequence of Thecamonas trahens ATCC 50062.</title>
        <authorList>
            <consortium name="The Broad Institute Genome Sequencing Platform"/>
            <person name="Russ C."/>
            <person name="Cuomo C."/>
            <person name="Shea T."/>
            <person name="Young S.K."/>
            <person name="Zeng Q."/>
            <person name="Koehrsen M."/>
            <person name="Haas B."/>
            <person name="Borodovsky M."/>
            <person name="Guigo R."/>
            <person name="Alvarado L."/>
            <person name="Berlin A."/>
            <person name="Bochicchio J."/>
            <person name="Borenstein D."/>
            <person name="Chapman S."/>
            <person name="Chen Z."/>
            <person name="Freedman E."/>
            <person name="Gellesch M."/>
            <person name="Goldberg J."/>
            <person name="Griggs A."/>
            <person name="Gujja S."/>
            <person name="Heilman E."/>
            <person name="Heiman D."/>
            <person name="Hepburn T."/>
            <person name="Howarth C."/>
            <person name="Jen D."/>
            <person name="Larson L."/>
            <person name="Mehta T."/>
            <person name="Park D."/>
            <person name="Pearson M."/>
            <person name="Roberts A."/>
            <person name="Saif S."/>
            <person name="Shenoy N."/>
            <person name="Sisk P."/>
            <person name="Stolte C."/>
            <person name="Sykes S."/>
            <person name="Thomson T."/>
            <person name="Walk T."/>
            <person name="White J."/>
            <person name="Yandava C."/>
            <person name="Burger G."/>
            <person name="Gray M.W."/>
            <person name="Holland P.W.H."/>
            <person name="King N."/>
            <person name="Lang F.B.F."/>
            <person name="Roger A.J."/>
            <person name="Ruiz-Trillo I."/>
            <person name="Lander E."/>
            <person name="Nusbaum C."/>
        </authorList>
    </citation>
    <scope>NUCLEOTIDE SEQUENCE [LARGE SCALE GENOMIC DNA]</scope>
    <source>
        <strain evidence="1 2">ATCC 50062</strain>
    </source>
</reference>
<dbReference type="EMBL" id="GL349476">
    <property type="protein sequence ID" value="KNC52853.1"/>
    <property type="molecule type" value="Genomic_DNA"/>
</dbReference>
<dbReference type="Proteomes" id="UP000054408">
    <property type="component" value="Unassembled WGS sequence"/>
</dbReference>
<sequence length="133" mass="14471">MNLNEAHLRHLARVERIKPSEPVVFEETPEIAAYRRTLIDPSLVKKRNVELWATSEAVAYPEGRPNAPSELLLKSLDKALYSAPALAANAGSAGHGGQSYRLVGRVNEEYPARRGGAKAYGITFAVPCADDSQ</sequence>
<dbReference type="RefSeq" id="XP_013754955.1">
    <property type="nucleotide sequence ID" value="XM_013899501.1"/>
</dbReference>
<evidence type="ECO:0000313" key="2">
    <source>
        <dbReference type="Proteomes" id="UP000054408"/>
    </source>
</evidence>
<organism evidence="1 2">
    <name type="scientific">Thecamonas trahens ATCC 50062</name>
    <dbReference type="NCBI Taxonomy" id="461836"/>
    <lineage>
        <taxon>Eukaryota</taxon>
        <taxon>Apusozoa</taxon>
        <taxon>Apusomonadida</taxon>
        <taxon>Apusomonadidae</taxon>
        <taxon>Thecamonas</taxon>
    </lineage>
</organism>
<gene>
    <name evidence="1" type="ORF">AMSG_09002</name>
</gene>
<proteinExistence type="predicted"/>
<evidence type="ECO:0000313" key="1">
    <source>
        <dbReference type="EMBL" id="KNC52853.1"/>
    </source>
</evidence>
<dbReference type="AlphaFoldDB" id="A0A0L0DN61"/>
<protein>
    <submittedName>
        <fullName evidence="1">Uncharacterized protein</fullName>
    </submittedName>
</protein>